<dbReference type="EMBL" id="JAAKZF010000035">
    <property type="protein sequence ID" value="NGO53679.1"/>
    <property type="molecule type" value="Genomic_DNA"/>
</dbReference>
<feature type="transmembrane region" description="Helical" evidence="1">
    <location>
        <begin position="42"/>
        <end position="60"/>
    </location>
</feature>
<evidence type="ECO:0000313" key="3">
    <source>
        <dbReference type="Proteomes" id="UP001642900"/>
    </source>
</evidence>
<dbReference type="RefSeq" id="WP_165031286.1">
    <property type="nucleotide sequence ID" value="NZ_JAAKZF010000035.1"/>
</dbReference>
<keyword evidence="1" id="KW-1133">Transmembrane helix</keyword>
<dbReference type="AlphaFoldDB" id="A0A6G4WGF2"/>
<protein>
    <submittedName>
        <fullName evidence="2">Uncharacterized protein</fullName>
    </submittedName>
</protein>
<organism evidence="2 3">
    <name type="scientific">Allomesorhizobium camelthorni</name>
    <dbReference type="NCBI Taxonomy" id="475069"/>
    <lineage>
        <taxon>Bacteria</taxon>
        <taxon>Pseudomonadati</taxon>
        <taxon>Pseudomonadota</taxon>
        <taxon>Alphaproteobacteria</taxon>
        <taxon>Hyphomicrobiales</taxon>
        <taxon>Phyllobacteriaceae</taxon>
        <taxon>Allomesorhizobium</taxon>
    </lineage>
</organism>
<feature type="transmembrane region" description="Helical" evidence="1">
    <location>
        <begin position="6"/>
        <end position="30"/>
    </location>
</feature>
<keyword evidence="1" id="KW-0472">Membrane</keyword>
<dbReference type="Proteomes" id="UP001642900">
    <property type="component" value="Unassembled WGS sequence"/>
</dbReference>
<evidence type="ECO:0000256" key="1">
    <source>
        <dbReference type="SAM" id="Phobius"/>
    </source>
</evidence>
<evidence type="ECO:0000313" key="2">
    <source>
        <dbReference type="EMBL" id="NGO53679.1"/>
    </source>
</evidence>
<comment type="caution">
    <text evidence="2">The sequence shown here is derived from an EMBL/GenBank/DDBJ whole genome shotgun (WGS) entry which is preliminary data.</text>
</comment>
<gene>
    <name evidence="2" type="ORF">G6N73_21355</name>
</gene>
<name>A0A6G4WGF2_9HYPH</name>
<keyword evidence="1" id="KW-0812">Transmembrane</keyword>
<sequence length="61" mass="6308">MGGLYGFMLAAILGMALVAMGLVLVIRGAVKKDHQSVQRSSYWFAGGAGILLVALILTVSA</sequence>
<proteinExistence type="predicted"/>
<reference evidence="2 3" key="1">
    <citation type="submission" date="2020-02" db="EMBL/GenBank/DDBJ databases">
        <title>Genome sequence of strain CCNWXJ40-4.</title>
        <authorList>
            <person name="Gao J."/>
            <person name="Sun J."/>
        </authorList>
    </citation>
    <scope>NUCLEOTIDE SEQUENCE [LARGE SCALE GENOMIC DNA]</scope>
    <source>
        <strain evidence="2 3">CCNWXJ 40-4</strain>
    </source>
</reference>
<keyword evidence="3" id="KW-1185">Reference proteome</keyword>
<accession>A0A6G4WGF2</accession>